<accession>A0A8D9G6U2</accession>
<dbReference type="Gramene" id="A06p24790.2_BraZ1">
    <property type="protein sequence ID" value="A06p24790.2_BraZ1.CDS"/>
    <property type="gene ID" value="A06g24790.2_BraZ1"/>
</dbReference>
<evidence type="ECO:0000313" key="2">
    <source>
        <dbReference type="Proteomes" id="UP000694005"/>
    </source>
</evidence>
<dbReference type="Proteomes" id="UP000694005">
    <property type="component" value="Chromosome A06"/>
</dbReference>
<dbReference type="EMBL" id="LS974622">
    <property type="protein sequence ID" value="CAG7870239.1"/>
    <property type="molecule type" value="Genomic_DNA"/>
</dbReference>
<proteinExistence type="predicted"/>
<organism evidence="1 2">
    <name type="scientific">Brassica campestris</name>
    <name type="common">Field mustard</name>
    <dbReference type="NCBI Taxonomy" id="3711"/>
    <lineage>
        <taxon>Eukaryota</taxon>
        <taxon>Viridiplantae</taxon>
        <taxon>Streptophyta</taxon>
        <taxon>Embryophyta</taxon>
        <taxon>Tracheophyta</taxon>
        <taxon>Spermatophyta</taxon>
        <taxon>Magnoliopsida</taxon>
        <taxon>eudicotyledons</taxon>
        <taxon>Gunneridae</taxon>
        <taxon>Pentapetalae</taxon>
        <taxon>rosids</taxon>
        <taxon>malvids</taxon>
        <taxon>Brassicales</taxon>
        <taxon>Brassicaceae</taxon>
        <taxon>Brassiceae</taxon>
        <taxon>Brassica</taxon>
    </lineage>
</organism>
<name>A0A8D9G6U2_BRACM</name>
<gene>
    <name evidence="1" type="ORF">BRAPAZ1V2_A06P24790.2</name>
</gene>
<sequence length="77" mass="9004">MVDQITLGRVSLRREIKLLVKEVLFDFCPTVYLFVVDVDRLLAMLTRPLAHVEWKGDVFFCFLHDPIQLSRLLLITS</sequence>
<protein>
    <submittedName>
        <fullName evidence="1">Uncharacterized protein</fullName>
    </submittedName>
</protein>
<evidence type="ECO:0000313" key="1">
    <source>
        <dbReference type="EMBL" id="CAG7870239.1"/>
    </source>
</evidence>
<dbReference type="AlphaFoldDB" id="A0A8D9G6U2"/>
<reference evidence="1 2" key="1">
    <citation type="submission" date="2021-07" db="EMBL/GenBank/DDBJ databases">
        <authorList>
            <consortium name="Genoscope - CEA"/>
            <person name="William W."/>
        </authorList>
    </citation>
    <scope>NUCLEOTIDE SEQUENCE [LARGE SCALE GENOMIC DNA]</scope>
</reference>